<evidence type="ECO:0000256" key="1">
    <source>
        <dbReference type="ARBA" id="ARBA00002541"/>
    </source>
</evidence>
<dbReference type="CDD" id="cd20758">
    <property type="entry name" value="capping_2-OMTase_Orbivirus"/>
    <property type="match status" value="1"/>
</dbReference>
<organism evidence="8">
    <name type="scientific">African horse sickness virus</name>
    <name type="common">AHSV</name>
    <name type="synonym">Orbivirus alphaequi</name>
    <dbReference type="NCBI Taxonomy" id="40050"/>
    <lineage>
        <taxon>Viruses</taxon>
        <taxon>Riboviria</taxon>
        <taxon>Orthornavirae</taxon>
        <taxon>Duplornaviricota</taxon>
        <taxon>Resentoviricetes</taxon>
        <taxon>Reovirales</taxon>
        <taxon>Sedoreoviridae</taxon>
        <taxon>Orbivirus</taxon>
    </lineage>
</organism>
<evidence type="ECO:0000313" key="8">
    <source>
        <dbReference type="EMBL" id="ADI87400.1"/>
    </source>
</evidence>
<keyword evidence="5" id="KW-0167">Capsid protein</keyword>
<comment type="subcellular location">
    <subcellularLocation>
        <location evidence="2">Virion</location>
    </subcellularLocation>
</comment>
<protein>
    <recommendedName>
        <fullName evidence="4">Core protein VP4</fullName>
    </recommendedName>
</protein>
<dbReference type="EMBL" id="GQ506550">
    <property type="protein sequence ID" value="ADI87400.1"/>
    <property type="molecule type" value="Genomic_RNA"/>
</dbReference>
<evidence type="ECO:0000256" key="5">
    <source>
        <dbReference type="ARBA" id="ARBA00022561"/>
    </source>
</evidence>
<dbReference type="Gene3D" id="1.20.1280.200">
    <property type="entry name" value="Orbivirus VP4 core protein, C-terminal domain"/>
    <property type="match status" value="1"/>
</dbReference>
<dbReference type="Pfam" id="PF05059">
    <property type="entry name" value="Orbi_VP4"/>
    <property type="match status" value="1"/>
</dbReference>
<evidence type="ECO:0000256" key="4">
    <source>
        <dbReference type="ARBA" id="ARBA00021787"/>
    </source>
</evidence>
<sequence length="642" mass="75756">MEPYAILYVTQEIEYLLKDSFLPKWELDGIKDLNTLWLERGRMACDTYAVGKIEQWSVRQLRAHRFLFISTKRKIRLRDCTISPDIFILKKELKEYDMKRFETLIGRRRVTLRKSFGNMLRAYAFQHVTVLHGSEAETLSYADPKRHVVKGQPKAAPMYDHPDRWWRDVDDGPTDKKLVSMLDYIIYSADEVYDVGCGDLKTLEQFASRDRKRFGRIKWICIDPIAPETSYVNVKGVKEKVVSARDLKHYLMRDEVERLLIWDVSADGLKGTIEWEKRRFKEDRNGENIAEALCTDFALALIKHRIPEESDEYICRSSWLLPQPGAPITMYELRNLMRLDGFSHVERKHIPRAYVRKIDAEVARRLVEEYHGEDVGRLLKRSLYENIHIERADGLTDGDERMRADLFYLTNMRNAAFMHDVYRVVEKSFISTLWVSSRQNFTYDDVPVNRNFITLRFSKENRRVLDGNGAILFLMWQHPKDFPKTMNYDPSWAENYAVIFYHALTSPVPDLSLCRFIGLRLMSSTLRINSDRAHQVTDILKKLGLDVSGHLFICLMSNSYVADLDWWFRMILEWSVKDREGKLAALSEAKAELIEWKDEKADEPWHIKNDLLAALFEFMYFAKHFEINERYIESWIQYLRNA</sequence>
<dbReference type="InterPro" id="IPR029063">
    <property type="entry name" value="SAM-dependent_MTases_sf"/>
</dbReference>
<dbReference type="InterPro" id="IPR007753">
    <property type="entry name" value="Orbi_VP4"/>
</dbReference>
<comment type="function">
    <text evidence="1">The VP4 protein is one of the five proteins (with VP1, VP3, VP6 and VP7) which form the inner capsid of the virus.</text>
</comment>
<keyword evidence="6" id="KW-1152">Outer capsid protein</keyword>
<evidence type="ECO:0000256" key="3">
    <source>
        <dbReference type="ARBA" id="ARBA00009708"/>
    </source>
</evidence>
<comment type="similarity">
    <text evidence="3">Belongs to the orbivirus VP4 family.</text>
</comment>
<accession>A0A0A0MYX0</accession>
<reference evidence="8" key="1">
    <citation type="submission" date="2009-08" db="EMBL/GenBank/DDBJ databases">
        <title>Genome characterisation of African Horse Sickness Virus isolates.</title>
        <authorList>
            <person name="Maan S."/>
            <person name="Maan N.S."/>
            <person name="Mertens P.P.C."/>
        </authorList>
    </citation>
    <scope>NUCLEOTIDE SEQUENCE</scope>
    <source>
        <strain evidence="8">PAKrrah/09</strain>
    </source>
</reference>
<dbReference type="Gene3D" id="3.40.50.150">
    <property type="entry name" value="Vaccinia Virus protein VP39"/>
    <property type="match status" value="1"/>
</dbReference>
<gene>
    <name evidence="8" type="primary">VP4</name>
</gene>
<evidence type="ECO:0000256" key="2">
    <source>
        <dbReference type="ARBA" id="ARBA00004328"/>
    </source>
</evidence>
<evidence type="ECO:0000256" key="6">
    <source>
        <dbReference type="ARBA" id="ARBA00022770"/>
    </source>
</evidence>
<dbReference type="GO" id="GO:0039624">
    <property type="term" value="C:viral outer capsid"/>
    <property type="evidence" value="ECO:0007669"/>
    <property type="project" value="UniProtKB-KW"/>
</dbReference>
<name>A0A0A0MYX0_AHSV</name>
<proteinExistence type="inferred from homology"/>
<keyword evidence="7" id="KW-0946">Virion</keyword>
<evidence type="ECO:0000256" key="7">
    <source>
        <dbReference type="ARBA" id="ARBA00022844"/>
    </source>
</evidence>
<dbReference type="InterPro" id="IPR043026">
    <property type="entry name" value="Orbi_VP4_C"/>
</dbReference>